<dbReference type="Gene3D" id="3.30.60.30">
    <property type="match status" value="1"/>
</dbReference>
<dbReference type="Proteomes" id="UP000466442">
    <property type="component" value="Unassembled WGS sequence"/>
</dbReference>
<gene>
    <name evidence="3" type="ORF">GE061_010376</name>
</gene>
<dbReference type="InterPro" id="IPR002350">
    <property type="entry name" value="Kazal_dom"/>
</dbReference>
<dbReference type="PROSITE" id="PS51465">
    <property type="entry name" value="KAZAL_2"/>
    <property type="match status" value="1"/>
</dbReference>
<evidence type="ECO:0000259" key="2">
    <source>
        <dbReference type="PROSITE" id="PS51465"/>
    </source>
</evidence>
<evidence type="ECO:0000313" key="3">
    <source>
        <dbReference type="EMBL" id="KAF6215620.1"/>
    </source>
</evidence>
<protein>
    <recommendedName>
        <fullName evidence="2">Kazal-like domain-containing protein</fullName>
    </recommendedName>
</protein>
<dbReference type="AlphaFoldDB" id="A0A8S9Y2W8"/>
<sequence length="93" mass="10227">MKLSFVLATLSNVHSILSLHMMSIMKIAVLCLVVFLALCEVQAKCKCDCPTTSPVCGKDSKTGEKQTFPSPCALICYNCTFNKRFVMIKQGDC</sequence>
<organism evidence="3 4">
    <name type="scientific">Apolygus lucorum</name>
    <name type="common">Small green plant bug</name>
    <name type="synonym">Lygocoris lucorum</name>
    <dbReference type="NCBI Taxonomy" id="248454"/>
    <lineage>
        <taxon>Eukaryota</taxon>
        <taxon>Metazoa</taxon>
        <taxon>Ecdysozoa</taxon>
        <taxon>Arthropoda</taxon>
        <taxon>Hexapoda</taxon>
        <taxon>Insecta</taxon>
        <taxon>Pterygota</taxon>
        <taxon>Neoptera</taxon>
        <taxon>Paraneoptera</taxon>
        <taxon>Hemiptera</taxon>
        <taxon>Heteroptera</taxon>
        <taxon>Panheteroptera</taxon>
        <taxon>Cimicomorpha</taxon>
        <taxon>Miridae</taxon>
        <taxon>Mirini</taxon>
        <taxon>Apolygus</taxon>
    </lineage>
</organism>
<feature type="signal peptide" evidence="1">
    <location>
        <begin position="1"/>
        <end position="43"/>
    </location>
</feature>
<proteinExistence type="predicted"/>
<dbReference type="SUPFAM" id="SSF100895">
    <property type="entry name" value="Kazal-type serine protease inhibitors"/>
    <property type="match status" value="1"/>
</dbReference>
<feature type="domain" description="Kazal-like" evidence="2">
    <location>
        <begin position="33"/>
        <end position="93"/>
    </location>
</feature>
<keyword evidence="4" id="KW-1185">Reference proteome</keyword>
<accession>A0A8S9Y2W8</accession>
<dbReference type="InterPro" id="IPR036058">
    <property type="entry name" value="Kazal_dom_sf"/>
</dbReference>
<dbReference type="OrthoDB" id="6817055at2759"/>
<dbReference type="EMBL" id="WIXP02000002">
    <property type="protein sequence ID" value="KAF6215620.1"/>
    <property type="molecule type" value="Genomic_DNA"/>
</dbReference>
<reference evidence="3" key="1">
    <citation type="journal article" date="2021" name="Mol. Ecol. Resour.">
        <title>Apolygus lucorum genome provides insights into omnivorousness and mesophyll feeding.</title>
        <authorList>
            <person name="Liu Y."/>
            <person name="Liu H."/>
            <person name="Wang H."/>
            <person name="Huang T."/>
            <person name="Liu B."/>
            <person name="Yang B."/>
            <person name="Yin L."/>
            <person name="Li B."/>
            <person name="Zhang Y."/>
            <person name="Zhang S."/>
            <person name="Jiang F."/>
            <person name="Zhang X."/>
            <person name="Ren Y."/>
            <person name="Wang B."/>
            <person name="Wang S."/>
            <person name="Lu Y."/>
            <person name="Wu K."/>
            <person name="Fan W."/>
            <person name="Wang G."/>
        </authorList>
    </citation>
    <scope>NUCLEOTIDE SEQUENCE</scope>
    <source>
        <strain evidence="3">12Hb</strain>
    </source>
</reference>
<dbReference type="Pfam" id="PF07648">
    <property type="entry name" value="Kazal_2"/>
    <property type="match status" value="1"/>
</dbReference>
<name>A0A8S9Y2W8_APOLU</name>
<evidence type="ECO:0000313" key="4">
    <source>
        <dbReference type="Proteomes" id="UP000466442"/>
    </source>
</evidence>
<evidence type="ECO:0000256" key="1">
    <source>
        <dbReference type="SAM" id="SignalP"/>
    </source>
</evidence>
<feature type="chain" id="PRO_5035870150" description="Kazal-like domain-containing protein" evidence="1">
    <location>
        <begin position="44"/>
        <end position="93"/>
    </location>
</feature>
<keyword evidence="1" id="KW-0732">Signal</keyword>
<comment type="caution">
    <text evidence="3">The sequence shown here is derived from an EMBL/GenBank/DDBJ whole genome shotgun (WGS) entry which is preliminary data.</text>
</comment>